<evidence type="ECO:0000313" key="1">
    <source>
        <dbReference type="EMBL" id="MFB9906277.1"/>
    </source>
</evidence>
<dbReference type="EMBL" id="JBHLZU010000018">
    <property type="protein sequence ID" value="MFB9906277.1"/>
    <property type="molecule type" value="Genomic_DNA"/>
</dbReference>
<proteinExistence type="predicted"/>
<name>A0ABV5ZZE5_9PSEU</name>
<gene>
    <name evidence="1" type="ORF">ACFFQA_20260</name>
</gene>
<reference evidence="1 2" key="1">
    <citation type="submission" date="2024-09" db="EMBL/GenBank/DDBJ databases">
        <authorList>
            <person name="Sun Q."/>
            <person name="Mori K."/>
        </authorList>
    </citation>
    <scope>NUCLEOTIDE SEQUENCE [LARGE SCALE GENOMIC DNA]</scope>
    <source>
        <strain evidence="1 2">TBRC 7907</strain>
    </source>
</reference>
<keyword evidence="2" id="KW-1185">Reference proteome</keyword>
<evidence type="ECO:0008006" key="3">
    <source>
        <dbReference type="Google" id="ProtNLM"/>
    </source>
</evidence>
<protein>
    <recommendedName>
        <fullName evidence="3">Zinc-ribbon domain-containing protein</fullName>
    </recommendedName>
</protein>
<organism evidence="1 2">
    <name type="scientific">Allokutzneria oryzae</name>
    <dbReference type="NCBI Taxonomy" id="1378989"/>
    <lineage>
        <taxon>Bacteria</taxon>
        <taxon>Bacillati</taxon>
        <taxon>Actinomycetota</taxon>
        <taxon>Actinomycetes</taxon>
        <taxon>Pseudonocardiales</taxon>
        <taxon>Pseudonocardiaceae</taxon>
        <taxon>Allokutzneria</taxon>
    </lineage>
</organism>
<dbReference type="RefSeq" id="WP_377854309.1">
    <property type="nucleotide sequence ID" value="NZ_JBHLZU010000018.1"/>
</dbReference>
<sequence>MGRPIIHTEVSRSWWNGSARTACGRTITRVTYVGYSWLGSSLTCPTCKALKKASK</sequence>
<dbReference type="Proteomes" id="UP001589693">
    <property type="component" value="Unassembled WGS sequence"/>
</dbReference>
<accession>A0ABV5ZZE5</accession>
<evidence type="ECO:0000313" key="2">
    <source>
        <dbReference type="Proteomes" id="UP001589693"/>
    </source>
</evidence>
<comment type="caution">
    <text evidence="1">The sequence shown here is derived from an EMBL/GenBank/DDBJ whole genome shotgun (WGS) entry which is preliminary data.</text>
</comment>